<organism evidence="3 4">
    <name type="scientific">Mycobacterium phage Phlei</name>
    <dbReference type="NCBI Taxonomy" id="1690684"/>
    <lineage>
        <taxon>Viruses</taxon>
        <taxon>Duplodnaviria</taxon>
        <taxon>Heunggongvirae</taxon>
        <taxon>Uroviricota</taxon>
        <taxon>Caudoviricetes</taxon>
        <taxon>Phleivirus</taxon>
        <taxon>Phleivirus Phlei</taxon>
    </lineage>
</organism>
<keyword evidence="2" id="KW-1133">Transmembrane helix</keyword>
<keyword evidence="2" id="KW-0472">Membrane</keyword>
<protein>
    <recommendedName>
        <fullName evidence="5">Minor tail protein</fullName>
    </recommendedName>
</protein>
<proteinExistence type="predicted"/>
<dbReference type="Pfam" id="PF10874">
    <property type="entry name" value="DUF2746"/>
    <property type="match status" value="1"/>
</dbReference>
<dbReference type="GeneID" id="26517072"/>
<name>A0A0N9BDQ6_9CAUD</name>
<reference evidence="3 4" key="1">
    <citation type="journal article" date="2016" name="Arch. Virol.">
        <title>Genome sequence of a cluster A13 mycobacteriophage detected in Mycobacterium phlei over a half century ago.</title>
        <authorList>
            <person name="Marton S."/>
            <person name="Feher E."/>
            <person name="Horvath B."/>
            <person name="Haber K."/>
            <person name="Somogyi P."/>
            <person name="Minarovits J."/>
            <person name="Banyai K."/>
        </authorList>
    </citation>
    <scope>NUCLEOTIDE SEQUENCE [LARGE SCALE GENOMIC DNA]</scope>
</reference>
<dbReference type="RefSeq" id="YP_009188019.1">
    <property type="nucleotide sequence ID" value="NC_028662.1"/>
</dbReference>
<evidence type="ECO:0000313" key="4">
    <source>
        <dbReference type="Proteomes" id="UP000203948"/>
    </source>
</evidence>
<evidence type="ECO:0008006" key="5">
    <source>
        <dbReference type="Google" id="ProtNLM"/>
    </source>
</evidence>
<dbReference type="Proteomes" id="UP000203948">
    <property type="component" value="Segment"/>
</dbReference>
<dbReference type="EMBL" id="KT206225">
    <property type="protein sequence ID" value="ALA48138.1"/>
    <property type="molecule type" value="Genomic_DNA"/>
</dbReference>
<keyword evidence="2" id="KW-0812">Transmembrane</keyword>
<keyword evidence="4" id="KW-1185">Reference proteome</keyword>
<dbReference type="KEGG" id="vg:26517072"/>
<sequence length="100" mass="11676">MNSIFNPDNGWEVALLAFMALCTLAGTVYPVWAKLKKIDGQVSNDHQENLREEITRNFKEIRQEFADFRKEIHDDITGLRADLRTERIERIEGDKRKEVA</sequence>
<evidence type="ECO:0000313" key="3">
    <source>
        <dbReference type="EMBL" id="ALA48138.1"/>
    </source>
</evidence>
<evidence type="ECO:0000256" key="2">
    <source>
        <dbReference type="SAM" id="Phobius"/>
    </source>
</evidence>
<accession>A0A0N9BDQ6</accession>
<dbReference type="InterPro" id="IPR022704">
    <property type="entry name" value="DUF2746"/>
</dbReference>
<keyword evidence="1" id="KW-0175">Coiled coil</keyword>
<feature type="transmembrane region" description="Helical" evidence="2">
    <location>
        <begin position="13"/>
        <end position="32"/>
    </location>
</feature>
<dbReference type="OrthoDB" id="26251at10239"/>
<feature type="coiled-coil region" evidence="1">
    <location>
        <begin position="44"/>
        <end position="71"/>
    </location>
</feature>
<evidence type="ECO:0000256" key="1">
    <source>
        <dbReference type="SAM" id="Coils"/>
    </source>
</evidence>